<dbReference type="InterPro" id="IPR036922">
    <property type="entry name" value="Rieske_2Fe-2S_sf"/>
</dbReference>
<sequence>MDTQTPSTTTVKHECPGATPPRRAFFRWLTGLLGATATGLLTLPILGYFFARRTRPAMWVEMGALADFPLGETRTINFDNPLRQPWDGMTSLTGVHVRYQGQGDDGKEQFLVLAANCAHLGCPVSWFPQSGLFMCPCHGGVYYETGERASGPPPRGLFHCVWRVKDGKLEIEAPHYPTLHDTLTGSLES</sequence>
<dbReference type="RefSeq" id="WP_152101138.1">
    <property type="nucleotide sequence ID" value="NZ_AP021861.1"/>
</dbReference>
<feature type="domain" description="Rieske" evidence="8">
    <location>
        <begin position="105"/>
        <end position="171"/>
    </location>
</feature>
<evidence type="ECO:0000256" key="2">
    <source>
        <dbReference type="ARBA" id="ARBA00022723"/>
    </source>
</evidence>
<evidence type="ECO:0000256" key="4">
    <source>
        <dbReference type="ARBA" id="ARBA00023014"/>
    </source>
</evidence>
<name>A0A5K7XIF5_9BACT</name>
<evidence type="ECO:0000256" key="1">
    <source>
        <dbReference type="ARBA" id="ARBA00022714"/>
    </source>
</evidence>
<evidence type="ECO:0000313" key="10">
    <source>
        <dbReference type="Proteomes" id="UP000326837"/>
    </source>
</evidence>
<dbReference type="Gene3D" id="2.102.10.10">
    <property type="entry name" value="Rieske [2Fe-2S] iron-sulphur domain"/>
    <property type="match status" value="1"/>
</dbReference>
<comment type="cofactor">
    <cofactor evidence="6">
        <name>[2Fe-2S] cluster</name>
        <dbReference type="ChEBI" id="CHEBI:190135"/>
    </cofactor>
</comment>
<dbReference type="PROSITE" id="PS51296">
    <property type="entry name" value="RIESKE"/>
    <property type="match status" value="1"/>
</dbReference>
<protein>
    <submittedName>
        <fullName evidence="9">Ubiquinol-cytochrome c reductase</fullName>
    </submittedName>
</protein>
<dbReference type="Proteomes" id="UP000326837">
    <property type="component" value="Chromosome"/>
</dbReference>
<evidence type="ECO:0000313" key="9">
    <source>
        <dbReference type="EMBL" id="BBO35852.1"/>
    </source>
</evidence>
<gene>
    <name evidence="9" type="ORF">PLANPX_5464</name>
</gene>
<keyword evidence="7" id="KW-1133">Transmembrane helix</keyword>
<dbReference type="PRINTS" id="PR00162">
    <property type="entry name" value="RIESKE"/>
</dbReference>
<dbReference type="InterPro" id="IPR014349">
    <property type="entry name" value="Rieske_Fe-S_prot"/>
</dbReference>
<accession>A0A5K7XIF5</accession>
<keyword evidence="5" id="KW-1015">Disulfide bond</keyword>
<keyword evidence="7" id="KW-0472">Membrane</keyword>
<evidence type="ECO:0000256" key="5">
    <source>
        <dbReference type="ARBA" id="ARBA00023157"/>
    </source>
</evidence>
<dbReference type="GO" id="GO:0046872">
    <property type="term" value="F:metal ion binding"/>
    <property type="evidence" value="ECO:0007669"/>
    <property type="project" value="UniProtKB-KW"/>
</dbReference>
<dbReference type="InterPro" id="IPR017941">
    <property type="entry name" value="Rieske_2Fe-2S"/>
</dbReference>
<keyword evidence="2" id="KW-0479">Metal-binding</keyword>
<dbReference type="KEGG" id="lpav:PLANPX_5464"/>
<keyword evidence="7" id="KW-0812">Transmembrane</keyword>
<keyword evidence="1" id="KW-0001">2Fe-2S</keyword>
<evidence type="ECO:0000256" key="3">
    <source>
        <dbReference type="ARBA" id="ARBA00023004"/>
    </source>
</evidence>
<organism evidence="9 10">
    <name type="scientific">Lacipirellula parvula</name>
    <dbReference type="NCBI Taxonomy" id="2650471"/>
    <lineage>
        <taxon>Bacteria</taxon>
        <taxon>Pseudomonadati</taxon>
        <taxon>Planctomycetota</taxon>
        <taxon>Planctomycetia</taxon>
        <taxon>Pirellulales</taxon>
        <taxon>Lacipirellulaceae</taxon>
        <taxon>Lacipirellula</taxon>
    </lineage>
</organism>
<dbReference type="AlphaFoldDB" id="A0A5K7XIF5"/>
<keyword evidence="3" id="KW-0408">Iron</keyword>
<dbReference type="Pfam" id="PF00355">
    <property type="entry name" value="Rieske"/>
    <property type="match status" value="1"/>
</dbReference>
<dbReference type="GO" id="GO:0016020">
    <property type="term" value="C:membrane"/>
    <property type="evidence" value="ECO:0007669"/>
    <property type="project" value="InterPro"/>
</dbReference>
<evidence type="ECO:0000259" key="8">
    <source>
        <dbReference type="PROSITE" id="PS51296"/>
    </source>
</evidence>
<feature type="transmembrane region" description="Helical" evidence="7">
    <location>
        <begin position="28"/>
        <end position="51"/>
    </location>
</feature>
<dbReference type="InterPro" id="IPR005805">
    <property type="entry name" value="Rieske_Fe-S_prot_C"/>
</dbReference>
<reference evidence="10" key="1">
    <citation type="submission" date="2019-10" db="EMBL/GenBank/DDBJ databases">
        <title>Lacipirellula parvula gen. nov., sp. nov., representing a lineage of planctomycetes widespread in freshwater anoxic habitats, and description of the family Lacipirellulaceae.</title>
        <authorList>
            <person name="Dedysh S.N."/>
            <person name="Kulichevskaya I.S."/>
            <person name="Beletsky A.V."/>
            <person name="Rakitin A.L."/>
            <person name="Mardanov A.V."/>
            <person name="Ivanova A.A."/>
            <person name="Saltykova V.X."/>
            <person name="Rijpstra W.I.C."/>
            <person name="Sinninghe Damste J.S."/>
            <person name="Ravin N.V."/>
        </authorList>
    </citation>
    <scope>NUCLEOTIDE SEQUENCE [LARGE SCALE GENOMIC DNA]</scope>
    <source>
        <strain evidence="10">PX69</strain>
    </source>
</reference>
<keyword evidence="10" id="KW-1185">Reference proteome</keyword>
<dbReference type="EMBL" id="AP021861">
    <property type="protein sequence ID" value="BBO35852.1"/>
    <property type="molecule type" value="Genomic_DNA"/>
</dbReference>
<proteinExistence type="predicted"/>
<dbReference type="GO" id="GO:0051537">
    <property type="term" value="F:2 iron, 2 sulfur cluster binding"/>
    <property type="evidence" value="ECO:0007669"/>
    <property type="project" value="UniProtKB-KW"/>
</dbReference>
<dbReference type="PANTHER" id="PTHR10134">
    <property type="entry name" value="CYTOCHROME B-C1 COMPLEX SUBUNIT RIESKE, MITOCHONDRIAL"/>
    <property type="match status" value="1"/>
</dbReference>
<evidence type="ECO:0000256" key="7">
    <source>
        <dbReference type="SAM" id="Phobius"/>
    </source>
</evidence>
<keyword evidence="4" id="KW-0411">Iron-sulfur</keyword>
<dbReference type="SUPFAM" id="SSF50022">
    <property type="entry name" value="ISP domain"/>
    <property type="match status" value="1"/>
</dbReference>
<evidence type="ECO:0000256" key="6">
    <source>
        <dbReference type="ARBA" id="ARBA00034078"/>
    </source>
</evidence>